<dbReference type="EMBL" id="JOKM01000018">
    <property type="protein sequence ID" value="KGB25322.1"/>
    <property type="molecule type" value="Genomic_DNA"/>
</dbReference>
<sequence>MLLGKRAGAILMKQGHKMRNGLLHVTPEKPAGCMRTQGMGPLFFCI</sequence>
<reference evidence="1 2" key="1">
    <citation type="submission" date="2014-06" db="EMBL/GenBank/DDBJ databases">
        <title>Functional and comparative genomic analyses of the Drosophila gut microbiota identify candidate symbiosis factors.</title>
        <authorList>
            <person name="Newell P.D."/>
            <person name="Chaston J.M."/>
            <person name="Douglas A.E."/>
        </authorList>
    </citation>
    <scope>NUCLEOTIDE SEQUENCE [LARGE SCALE GENOMIC DNA]</scope>
    <source>
        <strain evidence="1 2">DmCS_006</strain>
    </source>
</reference>
<comment type="caution">
    <text evidence="1">The sequence shown here is derived from an EMBL/GenBank/DDBJ whole genome shotgun (WGS) entry which is preliminary data.</text>
</comment>
<name>A0A094YV94_9PROT</name>
<evidence type="ECO:0000313" key="1">
    <source>
        <dbReference type="EMBL" id="KGB25322.1"/>
    </source>
</evidence>
<proteinExistence type="predicted"/>
<organism evidence="1 2">
    <name type="scientific">Acetobacter tropicalis</name>
    <dbReference type="NCBI Taxonomy" id="104102"/>
    <lineage>
        <taxon>Bacteria</taxon>
        <taxon>Pseudomonadati</taxon>
        <taxon>Pseudomonadota</taxon>
        <taxon>Alphaproteobacteria</taxon>
        <taxon>Acetobacterales</taxon>
        <taxon>Acetobacteraceae</taxon>
        <taxon>Acetobacter</taxon>
    </lineage>
</organism>
<protein>
    <submittedName>
        <fullName evidence="1">Uncharacterized protein</fullName>
    </submittedName>
</protein>
<accession>A0A094YV94</accession>
<evidence type="ECO:0000313" key="2">
    <source>
        <dbReference type="Proteomes" id="UP000029448"/>
    </source>
</evidence>
<dbReference type="AlphaFoldDB" id="A0A094YV94"/>
<keyword evidence="2" id="KW-1185">Reference proteome</keyword>
<dbReference type="Proteomes" id="UP000029448">
    <property type="component" value="Unassembled WGS sequence"/>
</dbReference>
<dbReference type="STRING" id="104102.AtDm6_0517"/>
<gene>
    <name evidence="1" type="ORF">AtDm6_0517</name>
</gene>
<dbReference type="PATRIC" id="fig|104102.7.peg.514"/>